<reference evidence="2" key="1">
    <citation type="journal article" date="2023" name="Mol. Ecol. Resour.">
        <title>Chromosome-level genome assembly of a triploid poplar Populus alba 'Berolinensis'.</title>
        <authorList>
            <person name="Chen S."/>
            <person name="Yu Y."/>
            <person name="Wang X."/>
            <person name="Wang S."/>
            <person name="Zhang T."/>
            <person name="Zhou Y."/>
            <person name="He R."/>
            <person name="Meng N."/>
            <person name="Wang Y."/>
            <person name="Liu W."/>
            <person name="Liu Z."/>
            <person name="Liu J."/>
            <person name="Guo Q."/>
            <person name="Huang H."/>
            <person name="Sederoff R.R."/>
            <person name="Wang G."/>
            <person name="Qu G."/>
            <person name="Chen S."/>
        </authorList>
    </citation>
    <scope>NUCLEOTIDE SEQUENCE</scope>
    <source>
        <strain evidence="2">SC-2020</strain>
    </source>
</reference>
<organism evidence="2 3">
    <name type="scientific">Populus alba x Populus x berolinensis</name>
    <dbReference type="NCBI Taxonomy" id="444605"/>
    <lineage>
        <taxon>Eukaryota</taxon>
        <taxon>Viridiplantae</taxon>
        <taxon>Streptophyta</taxon>
        <taxon>Embryophyta</taxon>
        <taxon>Tracheophyta</taxon>
        <taxon>Spermatophyta</taxon>
        <taxon>Magnoliopsida</taxon>
        <taxon>eudicotyledons</taxon>
        <taxon>Gunneridae</taxon>
        <taxon>Pentapetalae</taxon>
        <taxon>rosids</taxon>
        <taxon>fabids</taxon>
        <taxon>Malpighiales</taxon>
        <taxon>Salicaceae</taxon>
        <taxon>Saliceae</taxon>
        <taxon>Populus</taxon>
    </lineage>
</organism>
<dbReference type="InterPro" id="IPR057397">
    <property type="entry name" value="HEAT_5MP1_2"/>
</dbReference>
<evidence type="ECO:0000313" key="2">
    <source>
        <dbReference type="EMBL" id="KAJ6973919.1"/>
    </source>
</evidence>
<accession>A0AAD6LWE3</accession>
<proteinExistence type="predicted"/>
<dbReference type="Pfam" id="PF25504">
    <property type="entry name" value="HEAT_5MP1_2"/>
    <property type="match status" value="1"/>
</dbReference>
<dbReference type="AlphaFoldDB" id="A0AAD6LWE3"/>
<sequence length="108" mass="12575">MFMRRFLQSRLELFEENERKNLAIFTGHLSFSQGNYSGLPPETVFQPLLKDNLVSKGIGSFIYNRLLRCIWLIIALDDLISILKTGEKWRKTFWSSSHPQSDLLKVSP</sequence>
<feature type="domain" description="5MP1/2-like HEAT" evidence="1">
    <location>
        <begin position="3"/>
        <end position="86"/>
    </location>
</feature>
<comment type="caution">
    <text evidence="2">The sequence shown here is derived from an EMBL/GenBank/DDBJ whole genome shotgun (WGS) entry which is preliminary data.</text>
</comment>
<protein>
    <recommendedName>
        <fullName evidence="1">5MP1/2-like HEAT domain-containing protein</fullName>
    </recommendedName>
</protein>
<evidence type="ECO:0000313" key="3">
    <source>
        <dbReference type="Proteomes" id="UP001164929"/>
    </source>
</evidence>
<gene>
    <name evidence="2" type="ORF">NC653_030070</name>
</gene>
<dbReference type="EMBL" id="JAQIZT010000013">
    <property type="protein sequence ID" value="KAJ6973919.1"/>
    <property type="molecule type" value="Genomic_DNA"/>
</dbReference>
<dbReference type="Proteomes" id="UP001164929">
    <property type="component" value="Chromosome 13"/>
</dbReference>
<evidence type="ECO:0000259" key="1">
    <source>
        <dbReference type="Pfam" id="PF25504"/>
    </source>
</evidence>
<keyword evidence="3" id="KW-1185">Reference proteome</keyword>
<name>A0AAD6LWE3_9ROSI</name>